<protein>
    <submittedName>
        <fullName evidence="3">Uncharacterized protein</fullName>
    </submittedName>
</protein>
<proteinExistence type="predicted"/>
<feature type="region of interest" description="Disordered" evidence="1">
    <location>
        <begin position="118"/>
        <end position="165"/>
    </location>
</feature>
<evidence type="ECO:0000256" key="1">
    <source>
        <dbReference type="SAM" id="MobiDB-lite"/>
    </source>
</evidence>
<feature type="compositionally biased region" description="Basic and acidic residues" evidence="1">
    <location>
        <begin position="123"/>
        <end position="146"/>
    </location>
</feature>
<keyword evidence="2" id="KW-0472">Membrane</keyword>
<keyword evidence="2" id="KW-0812">Transmembrane</keyword>
<reference evidence="3" key="1">
    <citation type="submission" date="2025-08" db="UniProtKB">
        <authorList>
            <consortium name="Ensembl"/>
        </authorList>
    </citation>
    <scope>IDENTIFICATION</scope>
</reference>
<dbReference type="Ensembl" id="ENSCPIT00010007473.1">
    <property type="protein sequence ID" value="ENSCPIP00010006334.1"/>
    <property type="gene ID" value="ENSCPIG00010004918.1"/>
</dbReference>
<reference evidence="3" key="2">
    <citation type="submission" date="2025-09" db="UniProtKB">
        <authorList>
            <consortium name="Ensembl"/>
        </authorList>
    </citation>
    <scope>IDENTIFICATION</scope>
</reference>
<keyword evidence="2" id="KW-1133">Transmembrane helix</keyword>
<evidence type="ECO:0000256" key="2">
    <source>
        <dbReference type="SAM" id="Phobius"/>
    </source>
</evidence>
<organism evidence="3 4">
    <name type="scientific">Chrysolophus pictus</name>
    <name type="common">Golden pheasant</name>
    <name type="synonym">Phasianus pictus</name>
    <dbReference type="NCBI Taxonomy" id="9089"/>
    <lineage>
        <taxon>Eukaryota</taxon>
        <taxon>Metazoa</taxon>
        <taxon>Chordata</taxon>
        <taxon>Craniata</taxon>
        <taxon>Vertebrata</taxon>
        <taxon>Euteleostomi</taxon>
        <taxon>Archelosauria</taxon>
        <taxon>Archosauria</taxon>
        <taxon>Dinosauria</taxon>
        <taxon>Saurischia</taxon>
        <taxon>Theropoda</taxon>
        <taxon>Coelurosauria</taxon>
        <taxon>Aves</taxon>
        <taxon>Neognathae</taxon>
        <taxon>Galloanserae</taxon>
        <taxon>Galliformes</taxon>
        <taxon>Phasianidae</taxon>
        <taxon>Phasianinae</taxon>
        <taxon>Chrysolophus</taxon>
    </lineage>
</organism>
<evidence type="ECO:0000313" key="3">
    <source>
        <dbReference type="Ensembl" id="ENSCPIP00010006334.1"/>
    </source>
</evidence>
<keyword evidence="4" id="KW-1185">Reference proteome</keyword>
<feature type="transmembrane region" description="Helical" evidence="2">
    <location>
        <begin position="258"/>
        <end position="276"/>
    </location>
</feature>
<dbReference type="AlphaFoldDB" id="A0A8C3LC07"/>
<accession>A0A8C3LC07</accession>
<dbReference type="Proteomes" id="UP000694543">
    <property type="component" value="Unplaced"/>
</dbReference>
<name>A0A8C3LC07_CHRPC</name>
<evidence type="ECO:0000313" key="4">
    <source>
        <dbReference type="Proteomes" id="UP000694543"/>
    </source>
</evidence>
<sequence>MLSLSLMQAQPDRLCQEGKSLFQVKIHQSPVVATVDVDNSAWDLRETKGQQECAAVEDPAAHTAKVFVTPGEPWADTIDCSYRKEHTVKDLVGLKDYLRAGTIVSVVEKKVLSWPVSADSEENAVKSGKERRGLKKDSTKGPGPRDKQKKKKKKEKPRELRSDPPIQRILGSERVALDALLATETLVATVCDFGILITEQLLQSPSQEEKLVRSCTRGQGDVAGEGAQHSLPCSILTSIPQLPSPCSAPKITLLEKHLSMQALLFNVILAVSTIIFHGPMLRKQMT</sequence>